<reference evidence="1" key="1">
    <citation type="submission" date="2020-08" db="EMBL/GenBank/DDBJ databases">
        <title>Multicomponent nature underlies the extraordinary mechanical properties of spider dragline silk.</title>
        <authorList>
            <person name="Kono N."/>
            <person name="Nakamura H."/>
            <person name="Mori M."/>
            <person name="Yoshida Y."/>
            <person name="Ohtoshi R."/>
            <person name="Malay A.D."/>
            <person name="Moran D.A.P."/>
            <person name="Tomita M."/>
            <person name="Numata K."/>
            <person name="Arakawa K."/>
        </authorList>
    </citation>
    <scope>NUCLEOTIDE SEQUENCE</scope>
</reference>
<dbReference type="Proteomes" id="UP000887159">
    <property type="component" value="Unassembled WGS sequence"/>
</dbReference>
<gene>
    <name evidence="1" type="ORF">TNCV_1168261</name>
</gene>
<keyword evidence="2" id="KW-1185">Reference proteome</keyword>
<dbReference type="AlphaFoldDB" id="A0A8X6VK29"/>
<proteinExistence type="predicted"/>
<sequence>MFLRNPRPFQIRRVSLTSVLRIGITGHDRFRSACCSVADSPISWVPVDTNMSLMVLQAEPDSSEKTLRCHSRIQFVLMCLPDYHCVSLCRMFKVSRNNGCHANGPCWFRRNRNAHADAYPAANKPAAAPPSMVVMTLDL</sequence>
<accession>A0A8X6VK29</accession>
<organism evidence="1 2">
    <name type="scientific">Trichonephila clavipes</name>
    <name type="common">Golden silk orbweaver</name>
    <name type="synonym">Nephila clavipes</name>
    <dbReference type="NCBI Taxonomy" id="2585209"/>
    <lineage>
        <taxon>Eukaryota</taxon>
        <taxon>Metazoa</taxon>
        <taxon>Ecdysozoa</taxon>
        <taxon>Arthropoda</taxon>
        <taxon>Chelicerata</taxon>
        <taxon>Arachnida</taxon>
        <taxon>Araneae</taxon>
        <taxon>Araneomorphae</taxon>
        <taxon>Entelegynae</taxon>
        <taxon>Araneoidea</taxon>
        <taxon>Nephilidae</taxon>
        <taxon>Trichonephila</taxon>
    </lineage>
</organism>
<evidence type="ECO:0000313" key="1">
    <source>
        <dbReference type="EMBL" id="GFY21682.1"/>
    </source>
</evidence>
<evidence type="ECO:0000313" key="2">
    <source>
        <dbReference type="Proteomes" id="UP000887159"/>
    </source>
</evidence>
<comment type="caution">
    <text evidence="1">The sequence shown here is derived from an EMBL/GenBank/DDBJ whole genome shotgun (WGS) entry which is preliminary data.</text>
</comment>
<protein>
    <submittedName>
        <fullName evidence="1">Uncharacterized protein</fullName>
    </submittedName>
</protein>
<name>A0A8X6VK29_TRICX</name>
<dbReference type="EMBL" id="BMAU01021358">
    <property type="protein sequence ID" value="GFY21682.1"/>
    <property type="molecule type" value="Genomic_DNA"/>
</dbReference>